<dbReference type="KEGG" id="soh:D1869_02755"/>
<keyword evidence="5 9" id="KW-0255">Endonuclease</keyword>
<evidence type="ECO:0000256" key="1">
    <source>
        <dbReference type="ARBA" id="ARBA00001835"/>
    </source>
</evidence>
<dbReference type="GO" id="GO:0005737">
    <property type="term" value="C:cytoplasm"/>
    <property type="evidence" value="ECO:0007669"/>
    <property type="project" value="UniProtKB-SubCell"/>
</dbReference>
<dbReference type="RefSeq" id="WP_156013807.1">
    <property type="nucleotide sequence ID" value="NZ_AP031374.1"/>
</dbReference>
<evidence type="ECO:0000313" key="9">
    <source>
        <dbReference type="EMBL" id="QGR16235.1"/>
    </source>
</evidence>
<dbReference type="Gene3D" id="3.30.2170.10">
    <property type="entry name" value="archaeoglobus fulgidus dsm 4304 superfamily"/>
    <property type="match status" value="1"/>
</dbReference>
<evidence type="ECO:0000313" key="10">
    <source>
        <dbReference type="Proteomes" id="UP000427373"/>
    </source>
</evidence>
<dbReference type="GO" id="GO:0006281">
    <property type="term" value="P:DNA repair"/>
    <property type="evidence" value="ECO:0007669"/>
    <property type="project" value="InterPro"/>
</dbReference>
<gene>
    <name evidence="9" type="ORF">D1869_02755</name>
    <name evidence="8" type="ORF">HNQ62_000561</name>
</gene>
<dbReference type="EMBL" id="JACHFY010000002">
    <property type="protein sequence ID" value="MBB5252828.1"/>
    <property type="molecule type" value="Genomic_DNA"/>
</dbReference>
<comment type="catalytic activity">
    <reaction evidence="1">
        <text>Endonucleolytic cleavage at apurinic or apyrimidinic sites to products with a 5'-phosphate.</text>
        <dbReference type="EC" id="3.1.21.7"/>
    </reaction>
</comment>
<comment type="subcellular location">
    <subcellularLocation>
        <location evidence="2">Cytoplasm</location>
    </subcellularLocation>
</comment>
<dbReference type="Proteomes" id="UP000582213">
    <property type="component" value="Unassembled WGS sequence"/>
</dbReference>
<dbReference type="AlphaFoldDB" id="A0A650CEY8"/>
<dbReference type="OrthoDB" id="7885at2157"/>
<keyword evidence="7" id="KW-0460">Magnesium</keyword>
<dbReference type="GeneID" id="95643298"/>
<evidence type="ECO:0000256" key="6">
    <source>
        <dbReference type="ARBA" id="ARBA00022801"/>
    </source>
</evidence>
<dbReference type="GO" id="GO:0016891">
    <property type="term" value="F:RNA endonuclease activity producing 5'-phosphomonoesters, hydrolytic mechanism"/>
    <property type="evidence" value="ECO:0007669"/>
    <property type="project" value="TreeGrafter"/>
</dbReference>
<reference evidence="8 11" key="2">
    <citation type="submission" date="2020-08" db="EMBL/GenBank/DDBJ databases">
        <title>Genomic Encyclopedia of Type Strains, Phase IV (KMG-IV): sequencing the most valuable type-strain genomes for metagenomic binning, comparative biology and taxonomic classification.</title>
        <authorList>
            <person name="Goeker M."/>
        </authorList>
    </citation>
    <scope>NUCLEOTIDE SEQUENCE [LARGE SCALE GENOMIC DNA]</scope>
    <source>
        <strain evidence="8 11">DSM 12421</strain>
    </source>
</reference>
<dbReference type="CDD" id="cd06559">
    <property type="entry name" value="Endonuclease_V"/>
    <property type="match status" value="1"/>
</dbReference>
<evidence type="ECO:0000256" key="7">
    <source>
        <dbReference type="ARBA" id="ARBA00022842"/>
    </source>
</evidence>
<evidence type="ECO:0000256" key="5">
    <source>
        <dbReference type="ARBA" id="ARBA00022759"/>
    </source>
</evidence>
<reference evidence="9 10" key="1">
    <citation type="submission" date="2019-10" db="EMBL/GenBank/DDBJ databases">
        <title>Genome Sequences from Six Type Strain Members of the Archaeal Family Sulfolobaceae: Acidianus ambivalens, Acidianus infernus, Metallosphaera prunae, Stygiolobus azoricus, Sulfolobus metallicus, and Sulfurisphaera ohwakuensis.</title>
        <authorList>
            <person name="Counts J.A."/>
            <person name="Kelly R.M."/>
        </authorList>
    </citation>
    <scope>NUCLEOTIDE SEQUENCE [LARGE SCALE GENOMIC DNA]</scope>
    <source>
        <strain evidence="9 10">TA-1</strain>
    </source>
</reference>
<evidence type="ECO:0000313" key="8">
    <source>
        <dbReference type="EMBL" id="MBB5252828.1"/>
    </source>
</evidence>
<keyword evidence="3" id="KW-0963">Cytoplasm</keyword>
<dbReference type="GO" id="GO:0003727">
    <property type="term" value="F:single-stranded RNA binding"/>
    <property type="evidence" value="ECO:0007669"/>
    <property type="project" value="TreeGrafter"/>
</dbReference>
<dbReference type="PANTHER" id="PTHR28511:SF1">
    <property type="entry name" value="ENDONUCLEASE V"/>
    <property type="match status" value="1"/>
</dbReference>
<dbReference type="GO" id="GO:0043737">
    <property type="term" value="F:deoxyribonuclease V activity"/>
    <property type="evidence" value="ECO:0007669"/>
    <property type="project" value="UniProtKB-EC"/>
</dbReference>
<dbReference type="Proteomes" id="UP000427373">
    <property type="component" value="Chromosome"/>
</dbReference>
<organism evidence="9 10">
    <name type="scientific">Sulfurisphaera ohwakuensis</name>
    <dbReference type="NCBI Taxonomy" id="69656"/>
    <lineage>
        <taxon>Archaea</taxon>
        <taxon>Thermoproteota</taxon>
        <taxon>Thermoprotei</taxon>
        <taxon>Sulfolobales</taxon>
        <taxon>Sulfolobaceae</taxon>
        <taxon>Sulfurisphaera</taxon>
    </lineage>
</organism>
<sequence>MEDYIIDFLIKFQELIAKNVKIQHLGIENVKRICGTDIAYKGNIGYAVAVKEEEGKIEYNLVKGDVFFPYIPTFLFMREAPLMIKAVEKYECDLILVDGHGLTHPRKSGIATVIGVLLDKPTIGVAKSRLTGDLVVENNITYVILHGEKLGVKVGKYFFSIGNKTDLSDVIDLAKKGYPTVLKLADKLSKDLKKKE</sequence>
<name>A0A650CEY8_SULOH</name>
<dbReference type="Pfam" id="PF04493">
    <property type="entry name" value="Endonuclease_5"/>
    <property type="match status" value="1"/>
</dbReference>
<dbReference type="EC" id="3.1.21.7" evidence="8"/>
<evidence type="ECO:0000313" key="11">
    <source>
        <dbReference type="Proteomes" id="UP000582213"/>
    </source>
</evidence>
<keyword evidence="10" id="KW-1185">Reference proteome</keyword>
<dbReference type="PANTHER" id="PTHR28511">
    <property type="entry name" value="ENDONUCLEASE V"/>
    <property type="match status" value="1"/>
</dbReference>
<evidence type="ECO:0000256" key="2">
    <source>
        <dbReference type="ARBA" id="ARBA00004496"/>
    </source>
</evidence>
<dbReference type="EMBL" id="CP045484">
    <property type="protein sequence ID" value="QGR16235.1"/>
    <property type="molecule type" value="Genomic_DNA"/>
</dbReference>
<proteinExistence type="predicted"/>
<dbReference type="InterPro" id="IPR007581">
    <property type="entry name" value="Endonuclease-V"/>
</dbReference>
<keyword evidence="6 8" id="KW-0378">Hydrolase</keyword>
<accession>A0A650CEY8</accession>
<evidence type="ECO:0000256" key="3">
    <source>
        <dbReference type="ARBA" id="ARBA00022490"/>
    </source>
</evidence>
<keyword evidence="4" id="KW-0540">Nuclease</keyword>
<evidence type="ECO:0000256" key="4">
    <source>
        <dbReference type="ARBA" id="ARBA00022722"/>
    </source>
</evidence>
<protein>
    <submittedName>
        <fullName evidence="8">Deoxyribonuclease V</fullName>
        <ecNumber evidence="8">3.1.21.7</ecNumber>
    </submittedName>
    <submittedName>
        <fullName evidence="9">Endonuclease V</fullName>
    </submittedName>
</protein>